<feature type="transmembrane region" description="Helical" evidence="5">
    <location>
        <begin position="121"/>
        <end position="143"/>
    </location>
</feature>
<dbReference type="OrthoDB" id="6082634at2759"/>
<comment type="subcellular location">
    <subcellularLocation>
        <location evidence="1">Membrane</location>
        <topology evidence="1">Multi-pass membrane protein</topology>
    </subcellularLocation>
</comment>
<keyword evidence="2 5" id="KW-0812">Transmembrane</keyword>
<keyword evidence="3 5" id="KW-1133">Transmembrane helix</keyword>
<evidence type="ECO:0000256" key="3">
    <source>
        <dbReference type="ARBA" id="ARBA00022989"/>
    </source>
</evidence>
<feature type="chain" id="PRO_5010817797" evidence="6">
    <location>
        <begin position="18"/>
        <end position="413"/>
    </location>
</feature>
<sequence length="413" mass="47603">MWKTIILELLIISSVQMMERRKCCEGENLITMNSTCADETELVAEFKCAETYILDPKDISTYNFTLDEHNYLIITLENFVDIYVVPDMYCLGRLNETDDESEEAAIICKTAPENNPNNISYYIKATCSAIALFLLLAIVLIYLAVPTLKDLLGKCIIITIFSLTVAYTIMAVLQLYNDFPGDYCVYAVTGLYLFLLIAFFWLNILSFHVLQKVMMFYGSTVKWFVIYSVYGFGTPIILLLSALLTRNPGIDEDVLDHLHMTCWFGSKSTMVFVYGPVLILLISTSAIILYTVKKLWNDVDPNNVTRRIVVLRCKCLLIFYMFLIMGITWMIETLAFFMNDIHEYVKYVWNVIYFNDFIQAVLLFLVLVILRKRTLRGLGMFGFFCVNCPQKCRTVIDEEDGNQPFVPENKSYI</sequence>
<dbReference type="Proteomes" id="UP000192223">
    <property type="component" value="Unplaced"/>
</dbReference>
<accession>A0A1W4WKB5</accession>
<dbReference type="GeneID" id="108736434"/>
<dbReference type="InterPro" id="IPR051384">
    <property type="entry name" value="Mth_GPCR"/>
</dbReference>
<feature type="transmembrane region" description="Helical" evidence="5">
    <location>
        <begin position="223"/>
        <end position="244"/>
    </location>
</feature>
<keyword evidence="6" id="KW-0732">Signal</keyword>
<proteinExistence type="predicted"/>
<dbReference type="InterPro" id="IPR017981">
    <property type="entry name" value="GPCR_2-like_7TM"/>
</dbReference>
<name>A0A1W4WKB5_AGRPL</name>
<dbReference type="KEGG" id="apln:108736434"/>
<evidence type="ECO:0000259" key="7">
    <source>
        <dbReference type="PROSITE" id="PS50261"/>
    </source>
</evidence>
<evidence type="ECO:0000313" key="10">
    <source>
        <dbReference type="RefSeq" id="XP_018324372.1"/>
    </source>
</evidence>
<feature type="signal peptide" evidence="6">
    <location>
        <begin position="1"/>
        <end position="17"/>
    </location>
</feature>
<dbReference type="GO" id="GO:0008528">
    <property type="term" value="F:G protein-coupled peptide receptor activity"/>
    <property type="evidence" value="ECO:0007669"/>
    <property type="project" value="TreeGrafter"/>
</dbReference>
<evidence type="ECO:0000256" key="5">
    <source>
        <dbReference type="SAM" id="Phobius"/>
    </source>
</evidence>
<feature type="transmembrane region" description="Helical" evidence="5">
    <location>
        <begin position="155"/>
        <end position="177"/>
    </location>
</feature>
<dbReference type="PROSITE" id="PS50261">
    <property type="entry name" value="G_PROTEIN_RECEP_F2_4"/>
    <property type="match status" value="1"/>
</dbReference>
<reference evidence="9 10" key="1">
    <citation type="submission" date="2025-04" db="UniProtKB">
        <authorList>
            <consortium name="RefSeq"/>
        </authorList>
    </citation>
    <scope>IDENTIFICATION</scope>
    <source>
        <tissue evidence="9 10">Entire body</tissue>
    </source>
</reference>
<dbReference type="RefSeq" id="XP_018324371.1">
    <property type="nucleotide sequence ID" value="XM_018468869.1"/>
</dbReference>
<evidence type="ECO:0000313" key="8">
    <source>
        <dbReference type="Proteomes" id="UP000192223"/>
    </source>
</evidence>
<dbReference type="PANTHER" id="PTHR47154:SF2">
    <property type="entry name" value="G-PROTEIN COUPLED RECEPTOR MTH-RELATED"/>
    <property type="match status" value="1"/>
</dbReference>
<evidence type="ECO:0000256" key="4">
    <source>
        <dbReference type="ARBA" id="ARBA00023136"/>
    </source>
</evidence>
<feature type="transmembrane region" description="Helical" evidence="5">
    <location>
        <begin position="351"/>
        <end position="370"/>
    </location>
</feature>
<feature type="transmembrane region" description="Helical" evidence="5">
    <location>
        <begin position="313"/>
        <end position="331"/>
    </location>
</feature>
<dbReference type="Gene3D" id="1.20.1070.10">
    <property type="entry name" value="Rhodopsin 7-helix transmembrane proteins"/>
    <property type="match status" value="1"/>
</dbReference>
<keyword evidence="8" id="KW-1185">Reference proteome</keyword>
<dbReference type="PANTHER" id="PTHR47154">
    <property type="entry name" value="G-PROTEIN COUPLED RECEPTOR MTH-RELATED"/>
    <property type="match status" value="1"/>
</dbReference>
<evidence type="ECO:0000256" key="1">
    <source>
        <dbReference type="ARBA" id="ARBA00004141"/>
    </source>
</evidence>
<dbReference type="AlphaFoldDB" id="A0A1W4WKB5"/>
<feature type="transmembrane region" description="Helical" evidence="5">
    <location>
        <begin position="271"/>
        <end position="292"/>
    </location>
</feature>
<evidence type="ECO:0000256" key="2">
    <source>
        <dbReference type="ARBA" id="ARBA00022692"/>
    </source>
</evidence>
<dbReference type="RefSeq" id="XP_018324372.1">
    <property type="nucleotide sequence ID" value="XM_018468870.1"/>
</dbReference>
<gene>
    <name evidence="9 10" type="primary">LOC108736434</name>
</gene>
<organism evidence="8 9">
    <name type="scientific">Agrilus planipennis</name>
    <name type="common">Emerald ash borer</name>
    <name type="synonym">Agrilus marcopoli</name>
    <dbReference type="NCBI Taxonomy" id="224129"/>
    <lineage>
        <taxon>Eukaryota</taxon>
        <taxon>Metazoa</taxon>
        <taxon>Ecdysozoa</taxon>
        <taxon>Arthropoda</taxon>
        <taxon>Hexapoda</taxon>
        <taxon>Insecta</taxon>
        <taxon>Pterygota</taxon>
        <taxon>Neoptera</taxon>
        <taxon>Endopterygota</taxon>
        <taxon>Coleoptera</taxon>
        <taxon>Polyphaga</taxon>
        <taxon>Elateriformia</taxon>
        <taxon>Buprestoidea</taxon>
        <taxon>Buprestidae</taxon>
        <taxon>Agrilinae</taxon>
        <taxon>Agrilus</taxon>
    </lineage>
</organism>
<dbReference type="STRING" id="224129.A0A1W4WKB5"/>
<dbReference type="GO" id="GO:0007166">
    <property type="term" value="P:cell surface receptor signaling pathway"/>
    <property type="evidence" value="ECO:0007669"/>
    <property type="project" value="InterPro"/>
</dbReference>
<keyword evidence="4 5" id="KW-0472">Membrane</keyword>
<dbReference type="GO" id="GO:0005886">
    <property type="term" value="C:plasma membrane"/>
    <property type="evidence" value="ECO:0007669"/>
    <property type="project" value="TreeGrafter"/>
</dbReference>
<evidence type="ECO:0000256" key="6">
    <source>
        <dbReference type="SAM" id="SignalP"/>
    </source>
</evidence>
<feature type="domain" description="G-protein coupled receptors family 2 profile 2" evidence="7">
    <location>
        <begin position="120"/>
        <end position="388"/>
    </location>
</feature>
<protein>
    <submittedName>
        <fullName evidence="9 10">G-protein coupled receptor Mth2-like</fullName>
    </submittedName>
</protein>
<evidence type="ECO:0000313" key="9">
    <source>
        <dbReference type="RefSeq" id="XP_018324371.1"/>
    </source>
</evidence>
<feature type="transmembrane region" description="Helical" evidence="5">
    <location>
        <begin position="183"/>
        <end position="202"/>
    </location>
</feature>